<dbReference type="GO" id="GO:0003677">
    <property type="term" value="F:DNA binding"/>
    <property type="evidence" value="ECO:0007669"/>
    <property type="project" value="InterPro"/>
</dbReference>
<gene>
    <name evidence="1" type="ORF">BU14_0031s0015</name>
</gene>
<dbReference type="AlphaFoldDB" id="A0A1X6PJH5"/>
<sequence length="299" mass="33704">MNIPAVRDASKATGTLKQYAAEVERFETFVQYACARNLRRMVGEAAAANYITRDGDACPPTGKEIGPAVVDFPRLYSAPPRRCDELVHAFMADRSDGWTCSESKMKKIVASISRKFHDAGSKGPWNGVMGNPVESPEVKEVRSNHVERRRRAATAVKGVDPIRYKDLDRYYETNFAGKPLQQWNPERVMLYSSVLVGMNLCVRFNELGRLRTDTMEIEDDRVRLILVGTKAEKGATVRFNVVRWPGTLSGDLRVCPIFFLRVWLSIRGLHDGYLFPAYRTNEVSVAGKVVGARLQFDYC</sequence>
<evidence type="ECO:0000313" key="1">
    <source>
        <dbReference type="EMBL" id="OSX80843.1"/>
    </source>
</evidence>
<dbReference type="InterPro" id="IPR011010">
    <property type="entry name" value="DNA_brk_join_enz"/>
</dbReference>
<dbReference type="Proteomes" id="UP000218209">
    <property type="component" value="Unassembled WGS sequence"/>
</dbReference>
<protein>
    <submittedName>
        <fullName evidence="1">Uncharacterized protein</fullName>
    </submittedName>
</protein>
<evidence type="ECO:0000313" key="2">
    <source>
        <dbReference type="Proteomes" id="UP000218209"/>
    </source>
</evidence>
<dbReference type="SUPFAM" id="SSF56349">
    <property type="entry name" value="DNA breaking-rejoining enzymes"/>
    <property type="match status" value="1"/>
</dbReference>
<proteinExistence type="predicted"/>
<name>A0A1X6PJH5_PORUM</name>
<dbReference type="EMBL" id="KV918767">
    <property type="protein sequence ID" value="OSX80843.1"/>
    <property type="molecule type" value="Genomic_DNA"/>
</dbReference>
<keyword evidence="2" id="KW-1185">Reference proteome</keyword>
<organism evidence="1 2">
    <name type="scientific">Porphyra umbilicalis</name>
    <name type="common">Purple laver</name>
    <name type="synonym">Red alga</name>
    <dbReference type="NCBI Taxonomy" id="2786"/>
    <lineage>
        <taxon>Eukaryota</taxon>
        <taxon>Rhodophyta</taxon>
        <taxon>Bangiophyceae</taxon>
        <taxon>Bangiales</taxon>
        <taxon>Bangiaceae</taxon>
        <taxon>Porphyra</taxon>
    </lineage>
</organism>
<reference evidence="1 2" key="1">
    <citation type="submission" date="2017-03" db="EMBL/GenBank/DDBJ databases">
        <title>WGS assembly of Porphyra umbilicalis.</title>
        <authorList>
            <person name="Brawley S.H."/>
            <person name="Blouin N.A."/>
            <person name="Ficko-Blean E."/>
            <person name="Wheeler G.L."/>
            <person name="Lohr M."/>
            <person name="Goodson H.V."/>
            <person name="Jenkins J.W."/>
            <person name="Blaby-Haas C.E."/>
            <person name="Helliwell K.E."/>
            <person name="Chan C."/>
            <person name="Marriage T."/>
            <person name="Bhattacharya D."/>
            <person name="Klein A.S."/>
            <person name="Badis Y."/>
            <person name="Brodie J."/>
            <person name="Cao Y."/>
            <person name="Collen J."/>
            <person name="Dittami S.M."/>
            <person name="Gachon C.M."/>
            <person name="Green B.R."/>
            <person name="Karpowicz S."/>
            <person name="Kim J.W."/>
            <person name="Kudahl U."/>
            <person name="Lin S."/>
            <person name="Michel G."/>
            <person name="Mittag M."/>
            <person name="Olson B.J."/>
            <person name="Pangilinan J."/>
            <person name="Peng Y."/>
            <person name="Qiu H."/>
            <person name="Shu S."/>
            <person name="Singer J.T."/>
            <person name="Smith A.G."/>
            <person name="Sprecher B.N."/>
            <person name="Wagner V."/>
            <person name="Wang W."/>
            <person name="Wang Z.-Y."/>
            <person name="Yan J."/>
            <person name="Yarish C."/>
            <person name="Zoeuner-Riek S."/>
            <person name="Zhuang Y."/>
            <person name="Zou Y."/>
            <person name="Lindquist E.A."/>
            <person name="Grimwood J."/>
            <person name="Barry K."/>
            <person name="Rokhsar D.S."/>
            <person name="Schmutz J."/>
            <person name="Stiller J.W."/>
            <person name="Grossman A.R."/>
            <person name="Prochnik S.E."/>
        </authorList>
    </citation>
    <scope>NUCLEOTIDE SEQUENCE [LARGE SCALE GENOMIC DNA]</scope>
    <source>
        <strain evidence="1">4086291</strain>
    </source>
</reference>
<accession>A0A1X6PJH5</accession>